<name>A0A8J2ZDA5_9PROT</name>
<evidence type="ECO:0000313" key="2">
    <source>
        <dbReference type="EMBL" id="GGG39476.1"/>
    </source>
</evidence>
<protein>
    <submittedName>
        <fullName evidence="2">Uncharacterized protein</fullName>
    </submittedName>
</protein>
<dbReference type="Proteomes" id="UP000597507">
    <property type="component" value="Unassembled WGS sequence"/>
</dbReference>
<organism evidence="2 3">
    <name type="scientific">Caldovatus sediminis</name>
    <dbReference type="NCBI Taxonomy" id="2041189"/>
    <lineage>
        <taxon>Bacteria</taxon>
        <taxon>Pseudomonadati</taxon>
        <taxon>Pseudomonadota</taxon>
        <taxon>Alphaproteobacteria</taxon>
        <taxon>Acetobacterales</taxon>
        <taxon>Roseomonadaceae</taxon>
        <taxon>Caldovatus</taxon>
    </lineage>
</organism>
<dbReference type="RefSeq" id="WP_188901379.1">
    <property type="nucleotide sequence ID" value="NZ_BMKS01000008.1"/>
</dbReference>
<evidence type="ECO:0000313" key="3">
    <source>
        <dbReference type="Proteomes" id="UP000597507"/>
    </source>
</evidence>
<keyword evidence="1" id="KW-0175">Coiled coil</keyword>
<evidence type="ECO:0000256" key="1">
    <source>
        <dbReference type="SAM" id="Coils"/>
    </source>
</evidence>
<reference evidence="2 3" key="1">
    <citation type="journal article" date="2014" name="Int. J. Syst. Evol. Microbiol.">
        <title>Complete genome sequence of Corynebacterium casei LMG S-19264T (=DSM 44701T), isolated from a smear-ripened cheese.</title>
        <authorList>
            <consortium name="US DOE Joint Genome Institute (JGI-PGF)"/>
            <person name="Walter F."/>
            <person name="Albersmeier A."/>
            <person name="Kalinowski J."/>
            <person name="Ruckert C."/>
        </authorList>
    </citation>
    <scope>NUCLEOTIDE SEQUENCE [LARGE SCALE GENOMIC DNA]</scope>
    <source>
        <strain evidence="2 3">CGMCC 1.16330</strain>
    </source>
</reference>
<accession>A0A8J2ZDA5</accession>
<sequence length="130" mass="13120">MTGAAMLALLGRHALPIGLAAAFAMTALAAWHFRSQRDAARPDAATATRTAKANAAALAQATAEHARHIAALSGEAERARARAARLGADLEALRRDPSHAAGAAPVLRAAVERLRAGRGAGDPAAAAPPP</sequence>
<dbReference type="EMBL" id="BMKS01000008">
    <property type="protein sequence ID" value="GGG39476.1"/>
    <property type="molecule type" value="Genomic_DNA"/>
</dbReference>
<feature type="coiled-coil region" evidence="1">
    <location>
        <begin position="69"/>
        <end position="96"/>
    </location>
</feature>
<dbReference type="AlphaFoldDB" id="A0A8J2ZDA5"/>
<keyword evidence="3" id="KW-1185">Reference proteome</keyword>
<gene>
    <name evidence="2" type="ORF">GCM10010964_28780</name>
</gene>
<proteinExistence type="predicted"/>
<comment type="caution">
    <text evidence="2">The sequence shown here is derived from an EMBL/GenBank/DDBJ whole genome shotgun (WGS) entry which is preliminary data.</text>
</comment>